<keyword evidence="4" id="KW-1185">Reference proteome</keyword>
<dbReference type="Proteomes" id="UP001216674">
    <property type="component" value="Unassembled WGS sequence"/>
</dbReference>
<organism evidence="3 4">
    <name type="scientific">Cupriavidus basilensis</name>
    <dbReference type="NCBI Taxonomy" id="68895"/>
    <lineage>
        <taxon>Bacteria</taxon>
        <taxon>Pseudomonadati</taxon>
        <taxon>Pseudomonadota</taxon>
        <taxon>Betaproteobacteria</taxon>
        <taxon>Burkholderiales</taxon>
        <taxon>Burkholderiaceae</taxon>
        <taxon>Cupriavidus</taxon>
    </lineage>
</organism>
<gene>
    <name evidence="3" type="ORF">P3W85_06405</name>
</gene>
<feature type="signal peptide" evidence="1">
    <location>
        <begin position="1"/>
        <end position="23"/>
    </location>
</feature>
<evidence type="ECO:0000313" key="3">
    <source>
        <dbReference type="EMBL" id="MDF3832577.1"/>
    </source>
</evidence>
<feature type="domain" description="Putative auto-transporter adhesin head GIN" evidence="2">
    <location>
        <begin position="71"/>
        <end position="231"/>
    </location>
</feature>
<feature type="chain" id="PRO_5046822752" evidence="1">
    <location>
        <begin position="24"/>
        <end position="247"/>
    </location>
</feature>
<evidence type="ECO:0000256" key="1">
    <source>
        <dbReference type="SAM" id="SignalP"/>
    </source>
</evidence>
<evidence type="ECO:0000259" key="2">
    <source>
        <dbReference type="Pfam" id="PF10988"/>
    </source>
</evidence>
<sequence>MSRFHLLRAARPAAGCLAGLAMAQQGAISVNQDTIATSGNSVVIVNGQVVSSRGAIEARGPETTELRKLGAFSAVQLNAPVEAAFSASPSVTLSITGPADILPLLRTTVADGRLSIDLAAPVVLTAPLKVAITAPSLQAIGIEGAGIMRATGLHQASLDIRLSGSGSIMAAGQAGHVSATNSGSGEVDASQLRAQDLDARLSGSGLIRGYASDAASVALNGSGDIVVAGNPPKRTVSRTGSGQVRFE</sequence>
<dbReference type="InterPro" id="IPR021255">
    <property type="entry name" value="DUF2807"/>
</dbReference>
<comment type="caution">
    <text evidence="3">The sequence shown here is derived from an EMBL/GenBank/DDBJ whole genome shotgun (WGS) entry which is preliminary data.</text>
</comment>
<dbReference type="Pfam" id="PF10988">
    <property type="entry name" value="DUF2807"/>
    <property type="match status" value="1"/>
</dbReference>
<dbReference type="Gene3D" id="2.160.20.120">
    <property type="match status" value="1"/>
</dbReference>
<dbReference type="EMBL" id="JARJLM010000111">
    <property type="protein sequence ID" value="MDF3832577.1"/>
    <property type="molecule type" value="Genomic_DNA"/>
</dbReference>
<name>A0ABT6AJ01_9BURK</name>
<keyword evidence="1" id="KW-0732">Signal</keyword>
<dbReference type="RefSeq" id="WP_276264158.1">
    <property type="nucleotide sequence ID" value="NZ_JARJLM010000111.1"/>
</dbReference>
<proteinExistence type="predicted"/>
<accession>A0ABT6AJ01</accession>
<reference evidence="3 4" key="1">
    <citation type="submission" date="2023-03" db="EMBL/GenBank/DDBJ databases">
        <title>Draft assemblies of triclosan tolerant bacteria isolated from returned activated sludge.</title>
        <authorList>
            <person name="Van Hamelsveld S."/>
        </authorList>
    </citation>
    <scope>NUCLEOTIDE SEQUENCE [LARGE SCALE GENOMIC DNA]</scope>
    <source>
        <strain evidence="3 4">GW210010_S58</strain>
    </source>
</reference>
<protein>
    <submittedName>
        <fullName evidence="3">DUF2807 domain-containing protein</fullName>
    </submittedName>
</protein>
<evidence type="ECO:0000313" key="4">
    <source>
        <dbReference type="Proteomes" id="UP001216674"/>
    </source>
</evidence>